<dbReference type="OrthoDB" id="2003870at2"/>
<dbReference type="Proteomes" id="UP000271031">
    <property type="component" value="Unassembled WGS sequence"/>
</dbReference>
<sequence>MDNIGKRIKHIRKINNMIQTEFAGLIGIGQGTLSEIEQGKLKPSIDTLYELSKHFQIDLNWLVMGAFECMNLKEYEYELLRKTRELDLDCQNEVAEFIEFK</sequence>
<organism evidence="3 4">
    <name type="scientific">Brevibacillus fluminis</name>
    <dbReference type="NCBI Taxonomy" id="511487"/>
    <lineage>
        <taxon>Bacteria</taxon>
        <taxon>Bacillati</taxon>
        <taxon>Bacillota</taxon>
        <taxon>Bacilli</taxon>
        <taxon>Bacillales</taxon>
        <taxon>Paenibacillaceae</taxon>
        <taxon>Brevibacillus</taxon>
    </lineage>
</organism>
<dbReference type="Gene3D" id="1.10.260.40">
    <property type="entry name" value="lambda repressor-like DNA-binding domains"/>
    <property type="match status" value="1"/>
</dbReference>
<feature type="domain" description="HTH cro/C1-type" evidence="2">
    <location>
        <begin position="8"/>
        <end position="62"/>
    </location>
</feature>
<evidence type="ECO:0000313" key="3">
    <source>
        <dbReference type="EMBL" id="RNB87656.1"/>
    </source>
</evidence>
<dbReference type="AlphaFoldDB" id="A0A3M8DI14"/>
<comment type="caution">
    <text evidence="3">The sequence shown here is derived from an EMBL/GenBank/DDBJ whole genome shotgun (WGS) entry which is preliminary data.</text>
</comment>
<keyword evidence="1" id="KW-0238">DNA-binding</keyword>
<gene>
    <name evidence="3" type="ORF">EDM56_13840</name>
</gene>
<dbReference type="EMBL" id="RHHQ01000011">
    <property type="protein sequence ID" value="RNB87656.1"/>
    <property type="molecule type" value="Genomic_DNA"/>
</dbReference>
<evidence type="ECO:0000259" key="2">
    <source>
        <dbReference type="PROSITE" id="PS50943"/>
    </source>
</evidence>
<reference evidence="3 4" key="1">
    <citation type="submission" date="2018-10" db="EMBL/GenBank/DDBJ databases">
        <title>Phylogenomics of Brevibacillus.</title>
        <authorList>
            <person name="Dunlap C."/>
        </authorList>
    </citation>
    <scope>NUCLEOTIDE SEQUENCE [LARGE SCALE GENOMIC DNA]</scope>
    <source>
        <strain evidence="3 4">JCM 15716</strain>
    </source>
</reference>
<dbReference type="GO" id="GO:0003677">
    <property type="term" value="F:DNA binding"/>
    <property type="evidence" value="ECO:0007669"/>
    <property type="project" value="UniProtKB-KW"/>
</dbReference>
<dbReference type="InterPro" id="IPR010982">
    <property type="entry name" value="Lambda_DNA-bd_dom_sf"/>
</dbReference>
<dbReference type="SUPFAM" id="SSF47413">
    <property type="entry name" value="lambda repressor-like DNA-binding domains"/>
    <property type="match status" value="1"/>
</dbReference>
<dbReference type="Pfam" id="PF01381">
    <property type="entry name" value="HTH_3"/>
    <property type="match status" value="1"/>
</dbReference>
<dbReference type="SMART" id="SM00530">
    <property type="entry name" value="HTH_XRE"/>
    <property type="match status" value="1"/>
</dbReference>
<name>A0A3M8DI14_9BACL</name>
<dbReference type="PANTHER" id="PTHR46558">
    <property type="entry name" value="TRACRIPTIONAL REGULATORY PROTEIN-RELATED-RELATED"/>
    <property type="match status" value="1"/>
</dbReference>
<dbReference type="CDD" id="cd00093">
    <property type="entry name" value="HTH_XRE"/>
    <property type="match status" value="1"/>
</dbReference>
<accession>A0A3M8DI14</accession>
<protein>
    <submittedName>
        <fullName evidence="3">XRE family transcriptional regulator</fullName>
    </submittedName>
</protein>
<keyword evidence="4" id="KW-1185">Reference proteome</keyword>
<dbReference type="InterPro" id="IPR001387">
    <property type="entry name" value="Cro/C1-type_HTH"/>
</dbReference>
<evidence type="ECO:0000256" key="1">
    <source>
        <dbReference type="ARBA" id="ARBA00023125"/>
    </source>
</evidence>
<dbReference type="PROSITE" id="PS50943">
    <property type="entry name" value="HTH_CROC1"/>
    <property type="match status" value="1"/>
</dbReference>
<dbReference type="RefSeq" id="WP_122918498.1">
    <property type="nucleotide sequence ID" value="NZ_RHHQ01000011.1"/>
</dbReference>
<evidence type="ECO:0000313" key="4">
    <source>
        <dbReference type="Proteomes" id="UP000271031"/>
    </source>
</evidence>
<proteinExistence type="predicted"/>
<dbReference type="PANTHER" id="PTHR46558:SF11">
    <property type="entry name" value="HTH-TYPE TRANSCRIPTIONAL REGULATOR XRE"/>
    <property type="match status" value="1"/>
</dbReference>